<protein>
    <submittedName>
        <fullName evidence="3">Uncharacterized protein</fullName>
    </submittedName>
</protein>
<accession>A0A5N5DXH1</accession>
<feature type="compositionally biased region" description="Polar residues" evidence="2">
    <location>
        <begin position="312"/>
        <end position="349"/>
    </location>
</feature>
<keyword evidence="4" id="KW-1185">Reference proteome</keyword>
<dbReference type="AlphaFoldDB" id="A0A5N5DXH1"/>
<keyword evidence="1" id="KW-0175">Coiled coil</keyword>
<evidence type="ECO:0000256" key="1">
    <source>
        <dbReference type="SAM" id="Coils"/>
    </source>
</evidence>
<feature type="coiled-coil region" evidence="1">
    <location>
        <begin position="109"/>
        <end position="171"/>
    </location>
</feature>
<evidence type="ECO:0000313" key="4">
    <source>
        <dbReference type="Proteomes" id="UP000325902"/>
    </source>
</evidence>
<comment type="caution">
    <text evidence="3">The sequence shown here is derived from an EMBL/GenBank/DDBJ whole genome shotgun (WGS) entry which is preliminary data.</text>
</comment>
<feature type="region of interest" description="Disordered" evidence="2">
    <location>
        <begin position="311"/>
        <end position="357"/>
    </location>
</feature>
<evidence type="ECO:0000313" key="3">
    <source>
        <dbReference type="EMBL" id="KAB2580824.1"/>
    </source>
</evidence>
<feature type="compositionally biased region" description="Basic and acidic residues" evidence="2">
    <location>
        <begin position="26"/>
        <end position="43"/>
    </location>
</feature>
<proteinExistence type="predicted"/>
<dbReference type="EMBL" id="VCHE01000002">
    <property type="protein sequence ID" value="KAB2580824.1"/>
    <property type="molecule type" value="Genomic_DNA"/>
</dbReference>
<organism evidence="3 4">
    <name type="scientific">Lasiodiplodia theobromae</name>
    <dbReference type="NCBI Taxonomy" id="45133"/>
    <lineage>
        <taxon>Eukaryota</taxon>
        <taxon>Fungi</taxon>
        <taxon>Dikarya</taxon>
        <taxon>Ascomycota</taxon>
        <taxon>Pezizomycotina</taxon>
        <taxon>Dothideomycetes</taxon>
        <taxon>Dothideomycetes incertae sedis</taxon>
        <taxon>Botryosphaeriales</taxon>
        <taxon>Botryosphaeriaceae</taxon>
        <taxon>Lasiodiplodia</taxon>
    </lineage>
</organism>
<sequence>MSRSQAHTGSPGGNEPPRRPNNAKDNVTKSHYDERFRVSKHKPADRSRYAGICLRCNEPHHGTRQAKDCDRACASCGKMEHFGTWCPEFQTKKMWRKYAYNDPPEEDKAIDLEQQLNDAQAETQKLMNELSDAGDDNENLELALQDTRNALVEVMTENGELQRDLDTLRNMYLARGMGSGQMQNPPQQWFAPGYGYPPFGFASGPGSLQQQPGQPPMPLYPYPNMNEAIARAQFGPTDAYNQRGPIAYIGQQQPIQGYAPHPSIQQWAPLLQAHQQAPRFPTLSRSPAQLHHGDAHQAFQQPMQDGGIATVAQHQAQSPQMHEQSPQDYEPCSGTQNMASPQQLNQYTSPYPERSPQ</sequence>
<name>A0A5N5DXH1_9PEZI</name>
<gene>
    <name evidence="3" type="ORF">DBV05_g476</name>
</gene>
<feature type="region of interest" description="Disordered" evidence="2">
    <location>
        <begin position="1"/>
        <end position="43"/>
    </location>
</feature>
<dbReference type="Proteomes" id="UP000325902">
    <property type="component" value="Unassembled WGS sequence"/>
</dbReference>
<evidence type="ECO:0000256" key="2">
    <source>
        <dbReference type="SAM" id="MobiDB-lite"/>
    </source>
</evidence>
<reference evidence="3 4" key="1">
    <citation type="journal article" date="2019" name="Sci. Rep.">
        <title>A multi-omics analysis of the grapevine pathogen Lasiodiplodia theobromae reveals that temperature affects the expression of virulence- and pathogenicity-related genes.</title>
        <authorList>
            <person name="Felix C."/>
            <person name="Meneses R."/>
            <person name="Goncalves M.F.M."/>
            <person name="Tilleman L."/>
            <person name="Duarte A.S."/>
            <person name="Jorrin-Novo J.V."/>
            <person name="Van de Peer Y."/>
            <person name="Deforce D."/>
            <person name="Van Nieuwerburgh F."/>
            <person name="Esteves A.C."/>
            <person name="Alves A."/>
        </authorList>
    </citation>
    <scope>NUCLEOTIDE SEQUENCE [LARGE SCALE GENOMIC DNA]</scope>
    <source>
        <strain evidence="3 4">LA-SOL3</strain>
    </source>
</reference>